<feature type="domain" description="Histidine kinase" evidence="7">
    <location>
        <begin position="81"/>
        <end position="149"/>
    </location>
</feature>
<keyword evidence="6" id="KW-0769">Symport</keyword>
<dbReference type="PROSITE" id="PS50109">
    <property type="entry name" value="HIS_KIN"/>
    <property type="match status" value="1"/>
</dbReference>
<evidence type="ECO:0000256" key="5">
    <source>
        <dbReference type="ARBA" id="ARBA00022475"/>
    </source>
</evidence>
<dbReference type="InterPro" id="IPR036890">
    <property type="entry name" value="HATPase_C_sf"/>
</dbReference>
<dbReference type="InterPro" id="IPR005467">
    <property type="entry name" value="His_kinase_dom"/>
</dbReference>
<comment type="catalytic activity">
    <reaction evidence="1">
        <text>ATP + protein L-histidine = ADP + protein N-phospho-L-histidine.</text>
        <dbReference type="EC" id="2.7.13.3"/>
    </reaction>
</comment>
<name>A0A1M5D8B5_9BURK</name>
<keyword evidence="5" id="KW-0472">Membrane</keyword>
<dbReference type="InterPro" id="IPR051084">
    <property type="entry name" value="H+-coupled_symporters"/>
</dbReference>
<keyword evidence="9" id="KW-1185">Reference proteome</keyword>
<dbReference type="GO" id="GO:0015293">
    <property type="term" value="F:symporter activity"/>
    <property type="evidence" value="ECO:0007669"/>
    <property type="project" value="UniProtKB-KW"/>
</dbReference>
<dbReference type="PANTHER" id="PTHR43528:SF5">
    <property type="entry name" value="PROLINE_BETAINE TRANSPORTER"/>
    <property type="match status" value="1"/>
</dbReference>
<dbReference type="Pfam" id="PF02518">
    <property type="entry name" value="HATPase_c"/>
    <property type="match status" value="1"/>
</dbReference>
<comment type="subcellular location">
    <subcellularLocation>
        <location evidence="2">Cell membrane</location>
        <topology evidence="2">Multi-pass membrane protein</topology>
    </subcellularLocation>
</comment>
<evidence type="ECO:0000256" key="4">
    <source>
        <dbReference type="ARBA" id="ARBA00022448"/>
    </source>
</evidence>
<reference evidence="8 9" key="1">
    <citation type="submission" date="2016-11" db="EMBL/GenBank/DDBJ databases">
        <authorList>
            <person name="Jaros S."/>
            <person name="Januszkiewicz K."/>
            <person name="Wedrychowicz H."/>
        </authorList>
    </citation>
    <scope>NUCLEOTIDE SEQUENCE [LARGE SCALE GENOMIC DNA]</scope>
    <source>
        <strain evidence="8 9">DSM 16112</strain>
    </source>
</reference>
<accession>A0A1M5D8B5</accession>
<protein>
    <recommendedName>
        <fullName evidence="3">histidine kinase</fullName>
        <ecNumber evidence="3">2.7.13.3</ecNumber>
    </recommendedName>
</protein>
<organism evidence="8 9">
    <name type="scientific">Lampropedia hyalina DSM 16112</name>
    <dbReference type="NCBI Taxonomy" id="1122156"/>
    <lineage>
        <taxon>Bacteria</taxon>
        <taxon>Pseudomonadati</taxon>
        <taxon>Pseudomonadota</taxon>
        <taxon>Betaproteobacteria</taxon>
        <taxon>Burkholderiales</taxon>
        <taxon>Comamonadaceae</taxon>
        <taxon>Lampropedia</taxon>
    </lineage>
</organism>
<keyword evidence="8" id="KW-0418">Kinase</keyword>
<keyword evidence="8" id="KW-0808">Transferase</keyword>
<evidence type="ECO:0000256" key="3">
    <source>
        <dbReference type="ARBA" id="ARBA00012438"/>
    </source>
</evidence>
<dbReference type="EC" id="2.7.13.3" evidence="3"/>
<dbReference type="Proteomes" id="UP000184327">
    <property type="component" value="Unassembled WGS sequence"/>
</dbReference>
<dbReference type="GO" id="GO:0004673">
    <property type="term" value="F:protein histidine kinase activity"/>
    <property type="evidence" value="ECO:0007669"/>
    <property type="project" value="UniProtKB-EC"/>
</dbReference>
<gene>
    <name evidence="8" type="ORF">SAMN02745117_02331</name>
</gene>
<evidence type="ECO:0000256" key="6">
    <source>
        <dbReference type="ARBA" id="ARBA00022847"/>
    </source>
</evidence>
<proteinExistence type="predicted"/>
<sequence>MISKNNASGMADEQPRHIADLTVKQRFRSIFSGSVGNLVEYFDWYVYAAFALYFAPKFFPAGDQTAQLMNTAAVFAIGFLVRIRDYGQGFDNMALQHLFEPFFTTKGRGEGLGLGLFISRVIVERFGGTLHAGNANPGAWLEITLKRASS</sequence>
<dbReference type="Gene3D" id="3.30.565.10">
    <property type="entry name" value="Histidine kinase-like ATPase, C-terminal domain"/>
    <property type="match status" value="1"/>
</dbReference>
<dbReference type="SMART" id="SM00387">
    <property type="entry name" value="HATPase_c"/>
    <property type="match status" value="1"/>
</dbReference>
<dbReference type="GO" id="GO:0005886">
    <property type="term" value="C:plasma membrane"/>
    <property type="evidence" value="ECO:0007669"/>
    <property type="project" value="UniProtKB-SubCell"/>
</dbReference>
<evidence type="ECO:0000313" key="8">
    <source>
        <dbReference type="EMBL" id="SHF63127.1"/>
    </source>
</evidence>
<dbReference type="AlphaFoldDB" id="A0A1M5D8B5"/>
<dbReference type="InterPro" id="IPR003594">
    <property type="entry name" value="HATPase_dom"/>
</dbReference>
<evidence type="ECO:0000313" key="9">
    <source>
        <dbReference type="Proteomes" id="UP000184327"/>
    </source>
</evidence>
<dbReference type="PRINTS" id="PR00344">
    <property type="entry name" value="BCTRLSENSOR"/>
</dbReference>
<dbReference type="EMBL" id="FQUZ01000031">
    <property type="protein sequence ID" value="SHF63127.1"/>
    <property type="molecule type" value="Genomic_DNA"/>
</dbReference>
<keyword evidence="5" id="KW-1003">Cell membrane</keyword>
<dbReference type="SUPFAM" id="SSF55874">
    <property type="entry name" value="ATPase domain of HSP90 chaperone/DNA topoisomerase II/histidine kinase"/>
    <property type="match status" value="1"/>
</dbReference>
<dbReference type="STRING" id="1122156.SAMN02745117_02331"/>
<keyword evidence="4" id="KW-0813">Transport</keyword>
<evidence type="ECO:0000259" key="7">
    <source>
        <dbReference type="PROSITE" id="PS50109"/>
    </source>
</evidence>
<evidence type="ECO:0000256" key="1">
    <source>
        <dbReference type="ARBA" id="ARBA00000085"/>
    </source>
</evidence>
<dbReference type="InterPro" id="IPR004358">
    <property type="entry name" value="Sig_transdc_His_kin-like_C"/>
</dbReference>
<evidence type="ECO:0000256" key="2">
    <source>
        <dbReference type="ARBA" id="ARBA00004651"/>
    </source>
</evidence>
<dbReference type="PANTHER" id="PTHR43528">
    <property type="entry name" value="ALPHA-KETOGLUTARATE PERMEASE"/>
    <property type="match status" value="1"/>
</dbReference>